<reference evidence="5" key="1">
    <citation type="submission" date="2015-03" db="EMBL/GenBank/DDBJ databases">
        <authorList>
            <person name="Murphy D."/>
        </authorList>
    </citation>
    <scope>NUCLEOTIDE SEQUENCE [LARGE SCALE GENOMIC DNA]</scope>
    <source>
        <strain evidence="5">K00500041</strain>
    </source>
</reference>
<dbReference type="Proteomes" id="UP000050164">
    <property type="component" value="Unassembled WGS sequence"/>
</dbReference>
<dbReference type="EMBL" id="CFOE01000065">
    <property type="protein sequence ID" value="CFE37705.1"/>
    <property type="molecule type" value="Genomic_DNA"/>
</dbReference>
<evidence type="ECO:0000313" key="3">
    <source>
        <dbReference type="EMBL" id="CKT60668.1"/>
    </source>
</evidence>
<reference evidence="8 9" key="2">
    <citation type="submission" date="2015-03" db="EMBL/GenBank/DDBJ databases">
        <authorList>
            <consortium name="Pathogen Informatics"/>
        </authorList>
    </citation>
    <scope>NUCLEOTIDE SEQUENCE [LARGE SCALE GENOMIC DNA]</scope>
    <source>
        <strain evidence="3 13">Bir 172</strain>
        <strain evidence="2 14">Bir 185</strain>
        <strain evidence="4 9">D00501624</strain>
        <strain evidence="7 11">G09801536</strain>
        <strain evidence="1 12">G09901357</strain>
        <strain evidence="8">K00500041</strain>
        <strain evidence="6 10">M09401471</strain>
    </source>
</reference>
<evidence type="ECO:0000313" key="13">
    <source>
        <dbReference type="Proteomes" id="UP000048948"/>
    </source>
</evidence>
<sequence length="81" mass="9784">MPGALFVADQHVAQLFRVEQRVIHRQHRTARNPENDVDAEFLQRPDDRLCTGKLLQCNMFRTSRRVLWLIRRAVWLWLECR</sequence>
<proteinExistence type="predicted"/>
<evidence type="ECO:0000313" key="9">
    <source>
        <dbReference type="Proteomes" id="UP000039217"/>
    </source>
</evidence>
<dbReference type="EMBL" id="CNFT01000288">
    <property type="protein sequence ID" value="CKR48775.1"/>
    <property type="molecule type" value="Genomic_DNA"/>
</dbReference>
<dbReference type="EMBL" id="CSAE01000081">
    <property type="protein sequence ID" value="COV29776.1"/>
    <property type="molecule type" value="Genomic_DNA"/>
</dbReference>
<evidence type="ECO:0000313" key="10">
    <source>
        <dbReference type="Proteomes" id="UP000044938"/>
    </source>
</evidence>
<organism evidence="5 8">
    <name type="scientific">Mycobacterium tuberculosis</name>
    <dbReference type="NCBI Taxonomy" id="1773"/>
    <lineage>
        <taxon>Bacteria</taxon>
        <taxon>Bacillati</taxon>
        <taxon>Actinomycetota</taxon>
        <taxon>Actinomycetes</taxon>
        <taxon>Mycobacteriales</taxon>
        <taxon>Mycobacteriaceae</taxon>
        <taxon>Mycobacterium</taxon>
        <taxon>Mycobacterium tuberculosis complex</taxon>
    </lineage>
</organism>
<dbReference type="Proteomes" id="UP000045842">
    <property type="component" value="Unassembled WGS sequence"/>
</dbReference>
<dbReference type="EMBL" id="CNGE01001008">
    <property type="protein sequence ID" value="CKT60668.1"/>
    <property type="molecule type" value="Genomic_DNA"/>
</dbReference>
<dbReference type="EMBL" id="CSAJ01000082">
    <property type="protein sequence ID" value="COV80287.1"/>
    <property type="molecule type" value="Genomic_DNA"/>
</dbReference>
<name>A0A0T9YMB2_MYCTX</name>
<dbReference type="Proteomes" id="UP000048289">
    <property type="component" value="Unassembled WGS sequence"/>
</dbReference>
<gene>
    <name evidence="4" type="ORF">ERS007661_02856</name>
    <name evidence="7" type="ORF">ERS007679_03336</name>
    <name evidence="1" type="ORF">ERS007681_00806</name>
    <name evidence="5" type="ORF">ERS007703_01067</name>
    <name evidence="6" type="ORF">ERS007720_00953</name>
    <name evidence="3" type="ORF">ERS027646_03875</name>
    <name evidence="2" type="ORF">ERS027659_01535</name>
</gene>
<protein>
    <submittedName>
        <fullName evidence="5">Uncharacterized protein</fullName>
    </submittedName>
</protein>
<dbReference type="EMBL" id="CSAD01000592">
    <property type="protein sequence ID" value="COW19188.1"/>
    <property type="molecule type" value="Genomic_DNA"/>
</dbReference>
<evidence type="ECO:0000313" key="2">
    <source>
        <dbReference type="EMBL" id="CKR48775.1"/>
    </source>
</evidence>
<evidence type="ECO:0000313" key="5">
    <source>
        <dbReference type="EMBL" id="COV29776.1"/>
    </source>
</evidence>
<evidence type="ECO:0000313" key="6">
    <source>
        <dbReference type="EMBL" id="COV80287.1"/>
    </source>
</evidence>
<evidence type="ECO:0000313" key="1">
    <source>
        <dbReference type="EMBL" id="CFE37705.1"/>
    </source>
</evidence>
<dbReference type="Proteomes" id="UP000038802">
    <property type="component" value="Unassembled WGS sequence"/>
</dbReference>
<accession>A0A0T9YMB2</accession>
<dbReference type="Proteomes" id="UP000048948">
    <property type="component" value="Unassembled WGS sequence"/>
</dbReference>
<evidence type="ECO:0000313" key="12">
    <source>
        <dbReference type="Proteomes" id="UP000048289"/>
    </source>
</evidence>
<dbReference type="Proteomes" id="UP000039217">
    <property type="component" value="Unassembled WGS sequence"/>
</dbReference>
<dbReference type="AlphaFoldDB" id="A0A0T9YMB2"/>
<evidence type="ECO:0000313" key="11">
    <source>
        <dbReference type="Proteomes" id="UP000045842"/>
    </source>
</evidence>
<dbReference type="Proteomes" id="UP000044938">
    <property type="component" value="Unassembled WGS sequence"/>
</dbReference>
<dbReference type="EMBL" id="CQQC01001102">
    <property type="protein sequence ID" value="CNV64082.1"/>
    <property type="molecule type" value="Genomic_DNA"/>
</dbReference>
<evidence type="ECO:0000313" key="14">
    <source>
        <dbReference type="Proteomes" id="UP000050164"/>
    </source>
</evidence>
<evidence type="ECO:0000313" key="7">
    <source>
        <dbReference type="EMBL" id="COW19188.1"/>
    </source>
</evidence>
<evidence type="ECO:0000313" key="4">
    <source>
        <dbReference type="EMBL" id="CNV64082.1"/>
    </source>
</evidence>
<evidence type="ECO:0000313" key="8">
    <source>
        <dbReference type="Proteomes" id="UP000038802"/>
    </source>
</evidence>